<keyword evidence="5" id="KW-0486">Methionine biosynthesis</keyword>
<dbReference type="Proteomes" id="UP001151834">
    <property type="component" value="Unassembled WGS sequence"/>
</dbReference>
<dbReference type="EMBL" id="PVOB01000176">
    <property type="protein sequence ID" value="PRO94458.1"/>
    <property type="molecule type" value="Genomic_DNA"/>
</dbReference>
<comment type="pathway">
    <text evidence="1">Amino-acid biosynthesis; L-methionine biosynthesis via salvage pathway; S-methyl-5-thio-alpha-D-ribose 1-phosphate from S-methyl-5'-thioadenosine (hydrolase route): step 1/2.</text>
</comment>
<proteinExistence type="predicted"/>
<feature type="domain" description="Nucleoside phosphorylase" evidence="7">
    <location>
        <begin position="2"/>
        <end position="226"/>
    </location>
</feature>
<dbReference type="KEGG" id="lpg:BB562_06680"/>
<dbReference type="GO" id="GO:0008930">
    <property type="term" value="F:methylthioadenosine nucleosidase activity"/>
    <property type="evidence" value="ECO:0007669"/>
    <property type="project" value="InterPro"/>
</dbReference>
<comment type="catalytic activity">
    <reaction evidence="6">
        <text>5'-deoxyadenosine + H2O = 5-deoxy-D-ribose + adenine</text>
        <dbReference type="Rhea" id="RHEA:29859"/>
        <dbReference type="ChEBI" id="CHEBI:15377"/>
        <dbReference type="ChEBI" id="CHEBI:16708"/>
        <dbReference type="ChEBI" id="CHEBI:17319"/>
        <dbReference type="ChEBI" id="CHEBI:149540"/>
        <dbReference type="EC" id="3.2.2.9"/>
    </reaction>
    <physiologicalReaction direction="left-to-right" evidence="6">
        <dbReference type="Rhea" id="RHEA:29860"/>
    </physiologicalReaction>
</comment>
<evidence type="ECO:0000256" key="6">
    <source>
        <dbReference type="ARBA" id="ARBA00050313"/>
    </source>
</evidence>
<sequence>MKFGIICAMEEELKTLREALQDERVVPIKDITFYDGTIDHQEVVLVQSGIGKVQAGMTTALMITNFDVDVVINSGSAGGIGAGLHVGDVVVASATAYHDVDATAFDYEYGQLPQQPLYYETDANWVKQIMAAATATGLNAKTGLIVSGDQFIAGKAATDKILAHFPDALSSEMEGAAIGQACHQFKTPYVVIRAMSDVGDENAGVSFDEFILEAGKQSAAMLLALFAAQDQATD</sequence>
<evidence type="ECO:0000259" key="7">
    <source>
        <dbReference type="Pfam" id="PF01048"/>
    </source>
</evidence>
<evidence type="ECO:0000256" key="1">
    <source>
        <dbReference type="ARBA" id="ARBA00004945"/>
    </source>
</evidence>
<dbReference type="GO" id="GO:0019509">
    <property type="term" value="P:L-methionine salvage from methylthioadenosine"/>
    <property type="evidence" value="ECO:0007669"/>
    <property type="project" value="UniProtKB-UniPathway"/>
</dbReference>
<name>A0A241RSJ4_LACPE</name>
<dbReference type="GO" id="GO:0008782">
    <property type="term" value="F:adenosylhomocysteine nucleosidase activity"/>
    <property type="evidence" value="ECO:0007669"/>
    <property type="project" value="UniProtKB-EC"/>
</dbReference>
<evidence type="ECO:0000313" key="8">
    <source>
        <dbReference type="EMBL" id="MDF2311261.1"/>
    </source>
</evidence>
<reference evidence="8" key="4">
    <citation type="journal article" date="2023" name="Front Nutr">
        <title>Lactiplantibacillus pentosus P2020 protects the hyperuricemia and renal inflammation in mice.</title>
        <authorList>
            <person name="Wang Z."/>
            <person name="Song L."/>
            <person name="Li X."/>
            <person name="Xiao Y."/>
            <person name="Huang Y."/>
            <person name="Zhang Y."/>
            <person name="Li J."/>
            <person name="Li M."/>
            <person name="Ren Z."/>
        </authorList>
    </citation>
    <scope>NUCLEOTIDE SEQUENCE</scope>
    <source>
        <strain evidence="8">P2000</strain>
    </source>
</reference>
<dbReference type="AlphaFoldDB" id="A0A241RSJ4"/>
<gene>
    <name evidence="11" type="ORF">C6Y08_10015</name>
    <name evidence="12" type="ORF">D6U18_09760</name>
    <name evidence="8" type="ORF">OOJ94_00350</name>
    <name evidence="9" type="ORF">RI536_00620</name>
    <name evidence="10" type="ORF">RI555_06820</name>
</gene>
<dbReference type="GO" id="GO:0019284">
    <property type="term" value="P:L-methionine salvage from S-adenosylmethionine"/>
    <property type="evidence" value="ECO:0007669"/>
    <property type="project" value="TreeGrafter"/>
</dbReference>
<dbReference type="FunFam" id="3.40.50.1580:FF:000001">
    <property type="entry name" value="MTA/SAH nucleosidase family protein"/>
    <property type="match status" value="1"/>
</dbReference>
<evidence type="ECO:0000313" key="15">
    <source>
        <dbReference type="Proteomes" id="UP001151834"/>
    </source>
</evidence>
<keyword evidence="13" id="KW-1185">Reference proteome</keyword>
<dbReference type="PANTHER" id="PTHR46832">
    <property type="entry name" value="5'-METHYLTHIOADENOSINE/S-ADENOSYLHOMOCYSTEINE NUCLEOSIDASE"/>
    <property type="match status" value="1"/>
</dbReference>
<dbReference type="CDD" id="cd09008">
    <property type="entry name" value="MTAN"/>
    <property type="match status" value="1"/>
</dbReference>
<keyword evidence="4 8" id="KW-0378">Hydrolase</keyword>
<evidence type="ECO:0000256" key="4">
    <source>
        <dbReference type="ARBA" id="ARBA00022801"/>
    </source>
</evidence>
<dbReference type="OrthoDB" id="9792278at2"/>
<reference evidence="8" key="3">
    <citation type="submission" date="2022-11" db="EMBL/GenBank/DDBJ databases">
        <authorList>
            <person name="Wang Z."/>
        </authorList>
    </citation>
    <scope>NUCLEOTIDE SEQUENCE</scope>
    <source>
        <strain evidence="8">P2000</strain>
    </source>
</reference>
<dbReference type="SUPFAM" id="SSF53167">
    <property type="entry name" value="Purine and uridine phosphorylases"/>
    <property type="match status" value="1"/>
</dbReference>
<reference evidence="11 13" key="1">
    <citation type="submission" date="2018-03" db="EMBL/GenBank/DDBJ databases">
        <title>Draft Genome Sequences of six Lactobacillus pentosus Strains Isolated from Brines of Traditionally Fermented Spanish-Style Green Table Olives.</title>
        <authorList>
            <person name="Calero-Delgado B."/>
            <person name="Martin-Platero A.M."/>
            <person name="Perez-Pulido A.J."/>
            <person name="Benitez-Cabello A."/>
            <person name="Casimiro-Soriguer C.S."/>
            <person name="Martinez-Bueno M."/>
            <person name="Arroyo-Lopez F.N."/>
            <person name="Rodriguez-Gomez F."/>
            <person name="Bautista-Gallego J."/>
            <person name="Garrido-Fernandez A."/>
            <person name="Jimenez-Diaz R."/>
        </authorList>
    </citation>
    <scope>NUCLEOTIDE SEQUENCE [LARGE SCALE GENOMIC DNA]</scope>
    <source>
        <strain evidence="11 13">IG2</strain>
    </source>
</reference>
<dbReference type="GO" id="GO:0009164">
    <property type="term" value="P:nucleoside catabolic process"/>
    <property type="evidence" value="ECO:0007669"/>
    <property type="project" value="InterPro"/>
</dbReference>
<dbReference type="InterPro" id="IPR010049">
    <property type="entry name" value="MTA_SAH_Nsdase"/>
</dbReference>
<evidence type="ECO:0000256" key="2">
    <source>
        <dbReference type="ARBA" id="ARBA00011974"/>
    </source>
</evidence>
<reference evidence="9" key="5">
    <citation type="submission" date="2023-08" db="EMBL/GenBank/DDBJ databases">
        <authorList>
            <person name="Page C.A."/>
            <person name="Perez-Diaz I.M."/>
        </authorList>
    </citation>
    <scope>NUCLEOTIDE SEQUENCE</scope>
    <source>
        <strain evidence="10">1.8.9</strain>
        <strain evidence="9">7.8.46</strain>
    </source>
</reference>
<evidence type="ECO:0000313" key="11">
    <source>
        <dbReference type="EMBL" id="PRO94458.1"/>
    </source>
</evidence>
<dbReference type="Pfam" id="PF01048">
    <property type="entry name" value="PNP_UDP_1"/>
    <property type="match status" value="1"/>
</dbReference>
<dbReference type="Proteomes" id="UP001263852">
    <property type="component" value="Unassembled WGS sequence"/>
</dbReference>
<dbReference type="Proteomes" id="UP000276249">
    <property type="component" value="Unassembled WGS sequence"/>
</dbReference>
<dbReference type="EC" id="3.2.2.9" evidence="2"/>
<evidence type="ECO:0000256" key="5">
    <source>
        <dbReference type="ARBA" id="ARBA00023167"/>
    </source>
</evidence>
<evidence type="ECO:0000313" key="12">
    <source>
        <dbReference type="EMBL" id="RMW46612.1"/>
    </source>
</evidence>
<dbReference type="NCBIfam" id="NF004079">
    <property type="entry name" value="PRK05584.1"/>
    <property type="match status" value="1"/>
</dbReference>
<evidence type="ECO:0000313" key="14">
    <source>
        <dbReference type="Proteomes" id="UP000276249"/>
    </source>
</evidence>
<dbReference type="InterPro" id="IPR000845">
    <property type="entry name" value="Nucleoside_phosphorylase_d"/>
</dbReference>
<dbReference type="NCBIfam" id="TIGR01704">
    <property type="entry name" value="MTA_SAH-Nsdase"/>
    <property type="match status" value="1"/>
</dbReference>
<accession>A0A241RSJ4</accession>
<keyword evidence="3" id="KW-0028">Amino-acid biosynthesis</keyword>
<dbReference type="EMBL" id="RDCJ01000095">
    <property type="protein sequence ID" value="RMW46612.1"/>
    <property type="molecule type" value="Genomic_DNA"/>
</dbReference>
<dbReference type="InterPro" id="IPR035994">
    <property type="entry name" value="Nucleoside_phosphorylase_sf"/>
</dbReference>
<comment type="caution">
    <text evidence="8">The sequence shown here is derived from an EMBL/GenBank/DDBJ whole genome shotgun (WGS) entry which is preliminary data.</text>
</comment>
<evidence type="ECO:0000313" key="10">
    <source>
        <dbReference type="EMBL" id="MDT7038693.1"/>
    </source>
</evidence>
<protein>
    <recommendedName>
        <fullName evidence="2">adenosylhomocysteine nucleosidase</fullName>
        <ecNumber evidence="2">3.2.2.9</ecNumber>
    </recommendedName>
</protein>
<dbReference type="PANTHER" id="PTHR46832:SF1">
    <property type="entry name" value="5'-METHYLTHIOADENOSINE_S-ADENOSYLHOMOCYSTEINE NUCLEOSIDASE"/>
    <property type="match status" value="1"/>
</dbReference>
<evidence type="ECO:0000313" key="13">
    <source>
        <dbReference type="Proteomes" id="UP000238378"/>
    </source>
</evidence>
<evidence type="ECO:0000256" key="3">
    <source>
        <dbReference type="ARBA" id="ARBA00022605"/>
    </source>
</evidence>
<dbReference type="GO" id="GO:0005829">
    <property type="term" value="C:cytosol"/>
    <property type="evidence" value="ECO:0007669"/>
    <property type="project" value="TreeGrafter"/>
</dbReference>
<organism evidence="8 15">
    <name type="scientific">Lactiplantibacillus pentosus</name>
    <name type="common">Lactobacillus pentosus</name>
    <dbReference type="NCBI Taxonomy" id="1589"/>
    <lineage>
        <taxon>Bacteria</taxon>
        <taxon>Bacillati</taxon>
        <taxon>Bacillota</taxon>
        <taxon>Bacilli</taxon>
        <taxon>Lactobacillales</taxon>
        <taxon>Lactobacillaceae</taxon>
        <taxon>Lactiplantibacillus</taxon>
    </lineage>
</organism>
<keyword evidence="8" id="KW-0326">Glycosidase</keyword>
<dbReference type="EMBL" id="JAVLAO010000001">
    <property type="protein sequence ID" value="MDT7038693.1"/>
    <property type="molecule type" value="Genomic_DNA"/>
</dbReference>
<dbReference type="Proteomes" id="UP001267003">
    <property type="component" value="Unassembled WGS sequence"/>
</dbReference>
<reference evidence="12 14" key="2">
    <citation type="submission" date="2018-10" db="EMBL/GenBank/DDBJ databases">
        <title>Genome sequences of five Lactobacillus pentosus strains isolated from brines of traditionally fermented spanish-style green table olives and differences between them.</title>
        <authorList>
            <person name="Jimenez Diaz R."/>
        </authorList>
    </citation>
    <scope>NUCLEOTIDE SEQUENCE [LARGE SCALE GENOMIC DNA]</scope>
    <source>
        <strain evidence="12 14">IG10</strain>
    </source>
</reference>
<dbReference type="RefSeq" id="WP_050338407.1">
    <property type="nucleotide sequence ID" value="NZ_BJZC01000054.1"/>
</dbReference>
<dbReference type="Proteomes" id="UP000238378">
    <property type="component" value="Unassembled WGS sequence"/>
</dbReference>
<dbReference type="EMBL" id="JAPEQV010000001">
    <property type="protein sequence ID" value="MDF2311261.1"/>
    <property type="molecule type" value="Genomic_DNA"/>
</dbReference>
<evidence type="ECO:0000313" key="9">
    <source>
        <dbReference type="EMBL" id="MDT6988634.1"/>
    </source>
</evidence>
<dbReference type="Gene3D" id="3.40.50.1580">
    <property type="entry name" value="Nucleoside phosphorylase domain"/>
    <property type="match status" value="1"/>
</dbReference>
<dbReference type="EMBL" id="JAVLAQ010000001">
    <property type="protein sequence ID" value="MDT6988634.1"/>
    <property type="molecule type" value="Genomic_DNA"/>
</dbReference>
<dbReference type="GeneID" id="49394342"/>